<dbReference type="PANTHER" id="PTHR46494:SF1">
    <property type="entry name" value="CORA FAMILY METAL ION TRANSPORTER (EUROFUNG)"/>
    <property type="match status" value="1"/>
</dbReference>
<keyword evidence="4" id="KW-0472">Membrane</keyword>
<dbReference type="GO" id="GO:0005886">
    <property type="term" value="C:plasma membrane"/>
    <property type="evidence" value="ECO:0007669"/>
    <property type="project" value="UniProtKB-SubCell"/>
</dbReference>
<keyword evidence="4" id="KW-1133">Transmembrane helix</keyword>
<evidence type="ECO:0000256" key="2">
    <source>
        <dbReference type="SAM" id="Coils"/>
    </source>
</evidence>
<feature type="compositionally biased region" description="Polar residues" evidence="3">
    <location>
        <begin position="30"/>
        <end position="41"/>
    </location>
</feature>
<dbReference type="AlphaFoldDB" id="A0A8J2NJW4"/>
<name>A0A8J2NJW4_FUSEQ</name>
<keyword evidence="4" id="KW-0812">Transmembrane</keyword>
<feature type="coiled-coil region" evidence="2">
    <location>
        <begin position="817"/>
        <end position="851"/>
    </location>
</feature>
<dbReference type="GO" id="GO:0015087">
    <property type="term" value="F:cobalt ion transmembrane transporter activity"/>
    <property type="evidence" value="ECO:0007669"/>
    <property type="project" value="TreeGrafter"/>
</dbReference>
<evidence type="ECO:0000256" key="3">
    <source>
        <dbReference type="SAM" id="MobiDB-lite"/>
    </source>
</evidence>
<keyword evidence="2" id="KW-0175">Coiled coil</keyword>
<feature type="coiled-coil region" evidence="2">
    <location>
        <begin position="888"/>
        <end position="915"/>
    </location>
</feature>
<feature type="transmembrane region" description="Helical" evidence="4">
    <location>
        <begin position="926"/>
        <end position="948"/>
    </location>
</feature>
<dbReference type="GO" id="GO:0000287">
    <property type="term" value="F:magnesium ion binding"/>
    <property type="evidence" value="ECO:0007669"/>
    <property type="project" value="TreeGrafter"/>
</dbReference>
<evidence type="ECO:0000313" key="6">
    <source>
        <dbReference type="Proteomes" id="UP000693738"/>
    </source>
</evidence>
<feature type="compositionally biased region" description="Low complexity" evidence="3">
    <location>
        <begin position="427"/>
        <end position="443"/>
    </location>
</feature>
<dbReference type="Pfam" id="PF01544">
    <property type="entry name" value="CorA"/>
    <property type="match status" value="1"/>
</dbReference>
<sequence>MVNNCSQFGKKGDNIPSNNKDESKTAVEYTPSSPRNLSEEVNYSIPAPSVFDDEPPTHYEPLMRRRNHGSSKCQFRKAFLYVTIKKEQNPWHLQSTEPNLKLLQVLMTTRKRLVVDCPFIPDKLKPVALGVLLDAKEQLPDISTSVIHTGTVIKHVGYSIDKRISVVNTTEPVIFLSTPSLTVPEKAAKDKQTLGSSSRTLLQFLYGSGFSIDSERNVGVPTLQRPQSDLVNALKVPETGFLVIGSEILISFCKGSWKTLVSSNIRFLWHIQSIKNTENAPYEVKVLKTTQTLESTITIVKTCGYETFLKKAEFALEIEVGLEMYVLVKDHKVPVDEETWTEYMRSGEVERHVFHFDESLRSLWEQGIRQPDDALQGKQEATVLPIIPGEDIGGSMSEASQEPSQSEGLTSPSKPLVELTDVDNYQSPGRPSSASSTLSSPRTLSEGSFVPFLFWKSPKSNPQMRSGQQMTERDYLADRLRSMRFEEPIGRLELVAQCTRTNFELKCKIAKDNLEKTTLATTSDRAHYEDPQTCNTQSDYPQYSSDTQMLQQLLQVWEITLSLFSPNRYDSGLADHFRGTLDALVRPVCSASPGVRNPEMALNFTISQHIYAYHIEVNQRVEEDEIIYDPCLGWLQWGASGPQLDEPYTAIVGQLSENLLDIWTMAHEIYTLALGKNLFLLQSLMDTFEHIVIKIALAAEELAQLNQVRLRLPKTMFHRYHKASKATYFPISKQHTNQKIWDSLNRAKHSVVMADIGQDGLDRLNISTISPEVLVTIFLNNLHRDTIVQGSRKKLDIVKHYQRVSNALRSAAIRNPARKRFLEISRLEEELEALQAVLQVQECALERYKVAINLVGLKPDSTSLVSLQDRKDMYDLEERYLESQIKRLAEDRETLEMLRNVANKARKDMRQVLEVLDEGHGKARRVFTFVTLFFLPLSFVTSFFGMNTTDVRDIEWNQKIFWSSAIPLTIAVLSIALLYGYKWDVIMCGARSVCRSRQEPGLHAICEEDLESWERPGLGDRHDDAPVFSVRMKSVSLLGKIGIWWKHPWRTMDQKKPEERGAEHNLA</sequence>
<organism evidence="5 6">
    <name type="scientific">Fusarium equiseti</name>
    <name type="common">Fusarium scirpi</name>
    <dbReference type="NCBI Taxonomy" id="61235"/>
    <lineage>
        <taxon>Eukaryota</taxon>
        <taxon>Fungi</taxon>
        <taxon>Dikarya</taxon>
        <taxon>Ascomycota</taxon>
        <taxon>Pezizomycotina</taxon>
        <taxon>Sordariomycetes</taxon>
        <taxon>Hypocreomycetidae</taxon>
        <taxon>Hypocreales</taxon>
        <taxon>Nectriaceae</taxon>
        <taxon>Fusarium</taxon>
        <taxon>Fusarium incarnatum-equiseti species complex</taxon>
    </lineage>
</organism>
<dbReference type="GO" id="GO:0050897">
    <property type="term" value="F:cobalt ion binding"/>
    <property type="evidence" value="ECO:0007669"/>
    <property type="project" value="TreeGrafter"/>
</dbReference>
<protein>
    <recommendedName>
        <fullName evidence="7">Mg2+ transporter</fullName>
    </recommendedName>
</protein>
<feature type="region of interest" description="Disordered" evidence="3">
    <location>
        <begin position="1"/>
        <end position="41"/>
    </location>
</feature>
<comment type="subcellular location">
    <subcellularLocation>
        <location evidence="1">Cell membrane</location>
        <topology evidence="1">Multi-pass membrane protein</topology>
    </subcellularLocation>
</comment>
<reference evidence="5" key="1">
    <citation type="submission" date="2021-05" db="EMBL/GenBank/DDBJ databases">
        <authorList>
            <person name="Khan N."/>
        </authorList>
    </citation>
    <scope>NUCLEOTIDE SEQUENCE</scope>
</reference>
<feature type="region of interest" description="Disordered" evidence="3">
    <location>
        <begin position="388"/>
        <end position="443"/>
    </location>
</feature>
<dbReference type="EMBL" id="CAJSTJ010000138">
    <property type="protein sequence ID" value="CAG7560904.1"/>
    <property type="molecule type" value="Genomic_DNA"/>
</dbReference>
<evidence type="ECO:0000256" key="1">
    <source>
        <dbReference type="ARBA" id="ARBA00004651"/>
    </source>
</evidence>
<feature type="compositionally biased region" description="Polar residues" evidence="3">
    <location>
        <begin position="397"/>
        <end position="413"/>
    </location>
</feature>
<feature type="transmembrane region" description="Helical" evidence="4">
    <location>
        <begin position="960"/>
        <end position="981"/>
    </location>
</feature>
<evidence type="ECO:0008006" key="7">
    <source>
        <dbReference type="Google" id="ProtNLM"/>
    </source>
</evidence>
<accession>A0A8J2NJW4</accession>
<dbReference type="Proteomes" id="UP000693738">
    <property type="component" value="Unassembled WGS sequence"/>
</dbReference>
<dbReference type="PANTHER" id="PTHR46494">
    <property type="entry name" value="CORA FAMILY METAL ION TRANSPORTER (EUROFUNG)"/>
    <property type="match status" value="1"/>
</dbReference>
<gene>
    <name evidence="5" type="ORF">FEQUK3_LOCUS6642</name>
</gene>
<proteinExistence type="predicted"/>
<comment type="caution">
    <text evidence="5">The sequence shown here is derived from an EMBL/GenBank/DDBJ whole genome shotgun (WGS) entry which is preliminary data.</text>
</comment>
<dbReference type="GO" id="GO:0015095">
    <property type="term" value="F:magnesium ion transmembrane transporter activity"/>
    <property type="evidence" value="ECO:0007669"/>
    <property type="project" value="TreeGrafter"/>
</dbReference>
<dbReference type="InterPro" id="IPR002523">
    <property type="entry name" value="MgTranspt_CorA/ZnTranspt_ZntB"/>
</dbReference>
<evidence type="ECO:0000313" key="5">
    <source>
        <dbReference type="EMBL" id="CAG7560904.1"/>
    </source>
</evidence>
<evidence type="ECO:0000256" key="4">
    <source>
        <dbReference type="SAM" id="Phobius"/>
    </source>
</evidence>